<feature type="transmembrane region" description="Helical" evidence="1">
    <location>
        <begin position="15"/>
        <end position="38"/>
    </location>
</feature>
<gene>
    <name evidence="2" type="ORF">SAMN05444398_1011096</name>
</gene>
<proteinExistence type="predicted"/>
<dbReference type="AlphaFoldDB" id="A0A1M6YYL9"/>
<keyword evidence="1" id="KW-0472">Membrane</keyword>
<keyword evidence="1" id="KW-1133">Transmembrane helix</keyword>
<reference evidence="2 3" key="1">
    <citation type="submission" date="2016-11" db="EMBL/GenBank/DDBJ databases">
        <authorList>
            <person name="Jaros S."/>
            <person name="Januszkiewicz K."/>
            <person name="Wedrychowicz H."/>
        </authorList>
    </citation>
    <scope>NUCLEOTIDE SEQUENCE [LARGE SCALE GENOMIC DNA]</scope>
    <source>
        <strain evidence="2 3">DSM 29589</strain>
    </source>
</reference>
<evidence type="ECO:0000256" key="1">
    <source>
        <dbReference type="SAM" id="Phobius"/>
    </source>
</evidence>
<name>A0A1M6YYL9_9RHOB</name>
<evidence type="ECO:0000313" key="2">
    <source>
        <dbReference type="EMBL" id="SHL23394.1"/>
    </source>
</evidence>
<keyword evidence="3" id="KW-1185">Reference proteome</keyword>
<sequence>MTRDELNRELRMHSASWPAVLIVYGIIVATMVFSAMSIT</sequence>
<evidence type="ECO:0000313" key="3">
    <source>
        <dbReference type="Proteomes" id="UP000183974"/>
    </source>
</evidence>
<protein>
    <submittedName>
        <fullName evidence="2">Uncharacterized protein</fullName>
    </submittedName>
</protein>
<dbReference type="Proteomes" id="UP000183974">
    <property type="component" value="Unassembled WGS sequence"/>
</dbReference>
<dbReference type="EMBL" id="FRBR01000001">
    <property type="protein sequence ID" value="SHL23394.1"/>
    <property type="molecule type" value="Genomic_DNA"/>
</dbReference>
<keyword evidence="1" id="KW-0812">Transmembrane</keyword>
<accession>A0A1M6YYL9</accession>
<organism evidence="2 3">
    <name type="scientific">Roseovarius pacificus</name>
    <dbReference type="NCBI Taxonomy" id="337701"/>
    <lineage>
        <taxon>Bacteria</taxon>
        <taxon>Pseudomonadati</taxon>
        <taxon>Pseudomonadota</taxon>
        <taxon>Alphaproteobacteria</taxon>
        <taxon>Rhodobacterales</taxon>
        <taxon>Roseobacteraceae</taxon>
        <taxon>Roseovarius</taxon>
    </lineage>
</organism>